<evidence type="ECO:0000259" key="2">
    <source>
        <dbReference type="Pfam" id="PF00144"/>
    </source>
</evidence>
<proteinExistence type="predicted"/>
<dbReference type="SUPFAM" id="SSF56601">
    <property type="entry name" value="beta-lactamase/transpeptidase-like"/>
    <property type="match status" value="1"/>
</dbReference>
<sequence length="655" mass="69442">MTRSPSRRRFLAGVGAASTMAMVGSASATTRTPDSDTLAQTDLESTVDSLVETSLQEHNIPGATVAVVSDGDVTFTNGYGVADQSTEDPVDPDETLFRVGSISKAVTWTAVMQLVSRGDVDPNTDVTEYLDGVPVGDGSDDPITMAHLATHRAGFEESNRGLWIRNPNDVDSLESYLRTARPARVRAPGEAGSYSNYGAALAGGVLASVAESSFVDAIQSQLLAPAGMESSSFEQPLPSSLAERHATGHLSGLRYADGEFPFLGLRPAGSMSATAADMARFMQLHLNDGVVDGQRVLGSEAVSDLHRQWATHHEALPGMAFGLLERFYGDVRMLWHNGSTPSFHSDMVLVPERGLGIFVSFNGSGGAAARSDVVSGFLDATLPTPESSSESLTPDGQPTNAAALEGTYRSLRLSKTGHDRLPTTVQAPTIDVSIADDGALVTEAGGQSNRWIEREPLVFEHEDGGRRLAFGSGSESDDDGDIEYLFLDSNPATALARVDRFDQLNLHAAILGISVLGMLSGVVGWPLAAGIERFRDSGDAYSLRRLRRWRDNPTLAARLLVGGAAVVFFTFVVLAIGHFLVQPLTVLSAPPLTFSLLFALPVLAVVAVVGGAILAVQALTQDGVTLGRVHDAVVVAATLAFCWWLGYWNLLLPPA</sequence>
<keyword evidence="1" id="KW-0812">Transmembrane</keyword>
<dbReference type="Proteomes" id="UP000054387">
    <property type="component" value="Unassembled WGS sequence"/>
</dbReference>
<dbReference type="EMBL" id="LOPU01000041">
    <property type="protein sequence ID" value="KTG07641.1"/>
    <property type="molecule type" value="Genomic_DNA"/>
</dbReference>
<evidence type="ECO:0000313" key="3">
    <source>
        <dbReference type="EMBL" id="KTG07641.1"/>
    </source>
</evidence>
<dbReference type="PANTHER" id="PTHR46825">
    <property type="entry name" value="D-ALANYL-D-ALANINE-CARBOXYPEPTIDASE/ENDOPEPTIDASE AMPH"/>
    <property type="match status" value="1"/>
</dbReference>
<dbReference type="STRING" id="1514971.AUR64_03000"/>
<name>A0A0W1R2X1_9EURY</name>
<protein>
    <submittedName>
        <fullName evidence="3">Penicillin-binding protein</fullName>
    </submittedName>
</protein>
<feature type="transmembrane region" description="Helical" evidence="1">
    <location>
        <begin position="555"/>
        <end position="580"/>
    </location>
</feature>
<keyword evidence="1" id="KW-0472">Membrane</keyword>
<feature type="transmembrane region" description="Helical" evidence="1">
    <location>
        <begin position="506"/>
        <end position="528"/>
    </location>
</feature>
<dbReference type="OrthoDB" id="111095at2157"/>
<evidence type="ECO:0000256" key="1">
    <source>
        <dbReference type="SAM" id="Phobius"/>
    </source>
</evidence>
<dbReference type="Gene3D" id="3.40.710.10">
    <property type="entry name" value="DD-peptidase/beta-lactamase superfamily"/>
    <property type="match status" value="1"/>
</dbReference>
<reference evidence="3 4" key="1">
    <citation type="submission" date="2015-12" db="EMBL/GenBank/DDBJ databases">
        <title>Haloprofundus marisrubri gen. nov., sp. nov., an extremely halophilic archaeon isolated from the Discovery deep brine-seawater interface in the Red Sea.</title>
        <authorList>
            <person name="Zhang G."/>
            <person name="Stingl U."/>
            <person name="Rashid M."/>
        </authorList>
    </citation>
    <scope>NUCLEOTIDE SEQUENCE [LARGE SCALE GENOMIC DNA]</scope>
    <source>
        <strain evidence="3 4">SB9</strain>
    </source>
</reference>
<feature type="domain" description="Beta-lactamase-related" evidence="2">
    <location>
        <begin position="47"/>
        <end position="368"/>
    </location>
</feature>
<feature type="transmembrane region" description="Helical" evidence="1">
    <location>
        <begin position="592"/>
        <end position="620"/>
    </location>
</feature>
<dbReference type="InterPro" id="IPR050491">
    <property type="entry name" value="AmpC-like"/>
</dbReference>
<dbReference type="RefSeq" id="WP_058583652.1">
    <property type="nucleotide sequence ID" value="NZ_LOPU01000041.1"/>
</dbReference>
<comment type="caution">
    <text evidence="3">The sequence shown here is derived from an EMBL/GenBank/DDBJ whole genome shotgun (WGS) entry which is preliminary data.</text>
</comment>
<keyword evidence="1" id="KW-1133">Transmembrane helix</keyword>
<dbReference type="InterPro" id="IPR012338">
    <property type="entry name" value="Beta-lactam/transpept-like"/>
</dbReference>
<dbReference type="AlphaFoldDB" id="A0A0W1R2X1"/>
<dbReference type="InterPro" id="IPR006311">
    <property type="entry name" value="TAT_signal"/>
</dbReference>
<dbReference type="Pfam" id="PF00144">
    <property type="entry name" value="Beta-lactamase"/>
    <property type="match status" value="1"/>
</dbReference>
<evidence type="ECO:0000313" key="4">
    <source>
        <dbReference type="Proteomes" id="UP000054387"/>
    </source>
</evidence>
<organism evidence="3 4">
    <name type="scientific">Haloprofundus marisrubri</name>
    <dbReference type="NCBI Taxonomy" id="1514971"/>
    <lineage>
        <taxon>Archaea</taxon>
        <taxon>Methanobacteriati</taxon>
        <taxon>Methanobacteriota</taxon>
        <taxon>Stenosarchaea group</taxon>
        <taxon>Halobacteria</taxon>
        <taxon>Halobacteriales</taxon>
        <taxon>Haloferacaceae</taxon>
        <taxon>Haloprofundus</taxon>
    </lineage>
</organism>
<keyword evidence="4" id="KW-1185">Reference proteome</keyword>
<dbReference type="PROSITE" id="PS51318">
    <property type="entry name" value="TAT"/>
    <property type="match status" value="1"/>
</dbReference>
<gene>
    <name evidence="3" type="ORF">AUR64_03000</name>
</gene>
<dbReference type="InterPro" id="IPR001466">
    <property type="entry name" value="Beta-lactam-related"/>
</dbReference>
<accession>A0A0W1R2X1</accession>
<feature type="transmembrane region" description="Helical" evidence="1">
    <location>
        <begin position="632"/>
        <end position="650"/>
    </location>
</feature>
<dbReference type="PANTHER" id="PTHR46825:SF9">
    <property type="entry name" value="BETA-LACTAMASE-RELATED DOMAIN-CONTAINING PROTEIN"/>
    <property type="match status" value="1"/>
</dbReference>